<accession>A0A1S0TRV5</accession>
<proteinExistence type="predicted"/>
<evidence type="ECO:0000313" key="1">
    <source>
        <dbReference type="EMBL" id="EFO19122.1"/>
    </source>
</evidence>
<organism evidence="1">
    <name type="scientific">Loa loa</name>
    <name type="common">Eye worm</name>
    <name type="synonym">Filaria loa</name>
    <dbReference type="NCBI Taxonomy" id="7209"/>
    <lineage>
        <taxon>Eukaryota</taxon>
        <taxon>Metazoa</taxon>
        <taxon>Ecdysozoa</taxon>
        <taxon>Nematoda</taxon>
        <taxon>Chromadorea</taxon>
        <taxon>Rhabditida</taxon>
        <taxon>Spirurina</taxon>
        <taxon>Spiruromorpha</taxon>
        <taxon>Filarioidea</taxon>
        <taxon>Onchocercidae</taxon>
        <taxon>Loa</taxon>
    </lineage>
</organism>
<dbReference type="RefSeq" id="XP_003144947.1">
    <property type="nucleotide sequence ID" value="XM_003144899.1"/>
</dbReference>
<sequence>MPRTRKLNQKSKSWIYEIQEQSTRAILWIKKVSNSRKEQGSPINCGKLGHNSTTTGVVEIARRSSESIIASIQLVKCIAYVDILCNELSGNCYDGFCMRPIKIEKKTTHGLYKTEETICESNTTRMRRSS</sequence>
<dbReference type="EMBL" id="JH712761">
    <property type="protein sequence ID" value="EFO19122.1"/>
    <property type="molecule type" value="Genomic_DNA"/>
</dbReference>
<dbReference type="InParanoid" id="A0A1S0TRV5"/>
<reference evidence="1" key="1">
    <citation type="submission" date="2012-04" db="EMBL/GenBank/DDBJ databases">
        <title>The Genome Sequence of Loa loa.</title>
        <authorList>
            <consortium name="The Broad Institute Genome Sequencing Platform"/>
            <consortium name="Broad Institute Genome Sequencing Center for Infectious Disease"/>
            <person name="Nutman T.B."/>
            <person name="Fink D.L."/>
            <person name="Russ C."/>
            <person name="Young S."/>
            <person name="Zeng Q."/>
            <person name="Gargeya S."/>
            <person name="Alvarado L."/>
            <person name="Berlin A."/>
            <person name="Chapman S.B."/>
            <person name="Chen Z."/>
            <person name="Freedman E."/>
            <person name="Gellesch M."/>
            <person name="Goldberg J."/>
            <person name="Griggs A."/>
            <person name="Gujja S."/>
            <person name="Heilman E.R."/>
            <person name="Heiman D."/>
            <person name="Howarth C."/>
            <person name="Mehta T."/>
            <person name="Neiman D."/>
            <person name="Pearson M."/>
            <person name="Roberts A."/>
            <person name="Saif S."/>
            <person name="Shea T."/>
            <person name="Shenoy N."/>
            <person name="Sisk P."/>
            <person name="Stolte C."/>
            <person name="Sykes S."/>
            <person name="White J."/>
            <person name="Yandava C."/>
            <person name="Haas B."/>
            <person name="Henn M.R."/>
            <person name="Nusbaum C."/>
            <person name="Birren B."/>
        </authorList>
    </citation>
    <scope>NUCLEOTIDE SEQUENCE [LARGE SCALE GENOMIC DNA]</scope>
</reference>
<dbReference type="CTD" id="9946810"/>
<dbReference type="GeneID" id="9946810"/>
<dbReference type="KEGG" id="loa:LOAG_09371"/>
<protein>
    <submittedName>
        <fullName evidence="1">Uncharacterized protein</fullName>
    </submittedName>
</protein>
<dbReference type="AlphaFoldDB" id="A0A1S0TRV5"/>
<name>A0A1S0TRV5_LOALO</name>
<gene>
    <name evidence="1" type="ORF">LOAG_09371</name>
</gene>